<evidence type="ECO:0000313" key="1">
    <source>
        <dbReference type="EMBL" id="KVH40800.1"/>
    </source>
</evidence>
<dbReference type="Gramene" id="KVH40800">
    <property type="protein sequence ID" value="KVH40800"/>
    <property type="gene ID" value="Ccrd_025795"/>
</dbReference>
<name>A0A103USK0_CYNCS</name>
<accession>A0A103USK0</accession>
<protein>
    <submittedName>
        <fullName evidence="1">Uncharacterized protein</fullName>
    </submittedName>
</protein>
<reference evidence="1 2" key="1">
    <citation type="journal article" date="2016" name="Sci. Rep.">
        <title>The genome sequence of the outbreeding globe artichoke constructed de novo incorporating a phase-aware low-pass sequencing strategy of F1 progeny.</title>
        <authorList>
            <person name="Scaglione D."/>
            <person name="Reyes-Chin-Wo S."/>
            <person name="Acquadro A."/>
            <person name="Froenicke L."/>
            <person name="Portis E."/>
            <person name="Beitel C."/>
            <person name="Tirone M."/>
            <person name="Mauro R."/>
            <person name="Lo Monaco A."/>
            <person name="Mauromicale G."/>
            <person name="Faccioli P."/>
            <person name="Cattivelli L."/>
            <person name="Rieseberg L."/>
            <person name="Michelmore R."/>
            <person name="Lanteri S."/>
        </authorList>
    </citation>
    <scope>NUCLEOTIDE SEQUENCE [LARGE SCALE GENOMIC DNA]</scope>
    <source>
        <strain evidence="1">2C</strain>
    </source>
</reference>
<dbReference type="AlphaFoldDB" id="A0A103USK0"/>
<dbReference type="EMBL" id="LEKV01006879">
    <property type="protein sequence ID" value="KVH40800.1"/>
    <property type="molecule type" value="Genomic_DNA"/>
</dbReference>
<dbReference type="Proteomes" id="UP000243975">
    <property type="component" value="Unassembled WGS sequence"/>
</dbReference>
<sequence>MDDSLRLLPVVEILDLMLPLPQIVVKRFFSSQKVQVCWAQRRLCMQYIPRSFRFIPLFSELKKIVGVIIEMA</sequence>
<gene>
    <name evidence="1" type="ORF">Ccrd_025795</name>
</gene>
<proteinExistence type="predicted"/>
<evidence type="ECO:0000313" key="2">
    <source>
        <dbReference type="Proteomes" id="UP000243975"/>
    </source>
</evidence>
<organism evidence="1 2">
    <name type="scientific">Cynara cardunculus var. scolymus</name>
    <name type="common">Globe artichoke</name>
    <name type="synonym">Cynara scolymus</name>
    <dbReference type="NCBI Taxonomy" id="59895"/>
    <lineage>
        <taxon>Eukaryota</taxon>
        <taxon>Viridiplantae</taxon>
        <taxon>Streptophyta</taxon>
        <taxon>Embryophyta</taxon>
        <taxon>Tracheophyta</taxon>
        <taxon>Spermatophyta</taxon>
        <taxon>Magnoliopsida</taxon>
        <taxon>eudicotyledons</taxon>
        <taxon>Gunneridae</taxon>
        <taxon>Pentapetalae</taxon>
        <taxon>asterids</taxon>
        <taxon>campanulids</taxon>
        <taxon>Asterales</taxon>
        <taxon>Asteraceae</taxon>
        <taxon>Carduoideae</taxon>
        <taxon>Cardueae</taxon>
        <taxon>Carduinae</taxon>
        <taxon>Cynara</taxon>
    </lineage>
</organism>
<comment type="caution">
    <text evidence="1">The sequence shown here is derived from an EMBL/GenBank/DDBJ whole genome shotgun (WGS) entry which is preliminary data.</text>
</comment>
<keyword evidence="2" id="KW-1185">Reference proteome</keyword>